<comment type="caution">
    <text evidence="2">The sequence shown here is derived from an EMBL/GenBank/DDBJ whole genome shotgun (WGS) entry which is preliminary data.</text>
</comment>
<protein>
    <recommendedName>
        <fullName evidence="4">DUF2946 domain-containing protein</fullName>
    </recommendedName>
</protein>
<feature type="signal peptide" evidence="1">
    <location>
        <begin position="1"/>
        <end position="32"/>
    </location>
</feature>
<reference evidence="2 3" key="1">
    <citation type="submission" date="2020-03" db="EMBL/GenBank/DDBJ databases">
        <title>Bradyrhizobium diversity isolated from nodules of Muelleranthus trifoliolatus.</title>
        <authorList>
            <person name="Klepa M."/>
            <person name="Helene L."/>
            <person name="Hungria M."/>
        </authorList>
    </citation>
    <scope>NUCLEOTIDE SEQUENCE [LARGE SCALE GENOMIC DNA]</scope>
    <source>
        <strain evidence="2 3">WSM 1744</strain>
    </source>
</reference>
<evidence type="ECO:0008006" key="4">
    <source>
        <dbReference type="Google" id="ProtNLM"/>
    </source>
</evidence>
<dbReference type="PROSITE" id="PS51257">
    <property type="entry name" value="PROKAR_LIPOPROTEIN"/>
    <property type="match status" value="1"/>
</dbReference>
<keyword evidence="1" id="KW-0732">Signal</keyword>
<dbReference type="Pfam" id="PF11162">
    <property type="entry name" value="DUF2946"/>
    <property type="match status" value="1"/>
</dbReference>
<dbReference type="InterPro" id="IPR021333">
    <property type="entry name" value="DUF2946"/>
</dbReference>
<proteinExistence type="predicted"/>
<organism evidence="2 3">
    <name type="scientific">Bradyrhizobium archetypum</name>
    <dbReference type="NCBI Taxonomy" id="2721160"/>
    <lineage>
        <taxon>Bacteria</taxon>
        <taxon>Pseudomonadati</taxon>
        <taxon>Pseudomonadota</taxon>
        <taxon>Alphaproteobacteria</taxon>
        <taxon>Hyphomicrobiales</taxon>
        <taxon>Nitrobacteraceae</taxon>
        <taxon>Bradyrhizobium</taxon>
    </lineage>
</organism>
<gene>
    <name evidence="2" type="ORF">HCN50_32255</name>
</gene>
<dbReference type="Proteomes" id="UP000528734">
    <property type="component" value="Unassembled WGS sequence"/>
</dbReference>
<dbReference type="EMBL" id="JAAVLW010000018">
    <property type="protein sequence ID" value="NOJ50842.1"/>
    <property type="molecule type" value="Genomic_DNA"/>
</dbReference>
<feature type="chain" id="PRO_5031057220" description="DUF2946 domain-containing protein" evidence="1">
    <location>
        <begin position="33"/>
        <end position="138"/>
    </location>
</feature>
<accession>A0A7Y4HBR5</accession>
<sequence length="138" mass="14341">MNWFRRHLKHGSRLALFALAIQFALSCGHFHAAATQAAPAVQSGRTDAKLAIATSLLAAQNAHSAAAQPPAGPHDDQHTANVCAVCAVLSLANNFLVIAPPVLELPGAVELLYLTNAAEFAHLGAAHPAFRSRAPPAS</sequence>
<keyword evidence="3" id="KW-1185">Reference proteome</keyword>
<name>A0A7Y4HBR5_9BRAD</name>
<evidence type="ECO:0000313" key="3">
    <source>
        <dbReference type="Proteomes" id="UP000528734"/>
    </source>
</evidence>
<evidence type="ECO:0000313" key="2">
    <source>
        <dbReference type="EMBL" id="NOJ50842.1"/>
    </source>
</evidence>
<evidence type="ECO:0000256" key="1">
    <source>
        <dbReference type="SAM" id="SignalP"/>
    </source>
</evidence>
<dbReference type="AlphaFoldDB" id="A0A7Y4HBR5"/>
<dbReference type="RefSeq" id="WP_171713889.1">
    <property type="nucleotide sequence ID" value="NZ_JAAVLW010000018.1"/>
</dbReference>